<evidence type="ECO:0000313" key="2">
    <source>
        <dbReference type="Proteomes" id="UP000886934"/>
    </source>
</evidence>
<dbReference type="EMBL" id="BPNN01000046">
    <property type="protein sequence ID" value="GJA64317.1"/>
    <property type="molecule type" value="Genomic_DNA"/>
</dbReference>
<dbReference type="Proteomes" id="UP000886934">
    <property type="component" value="Unassembled WGS sequence"/>
</dbReference>
<dbReference type="AlphaFoldDB" id="A0AA37CYS6"/>
<protein>
    <submittedName>
        <fullName evidence="1">Uncharacterized protein</fullName>
    </submittedName>
</protein>
<proteinExistence type="predicted"/>
<organism evidence="1 2">
    <name type="scientific">Aeromonas caviae</name>
    <name type="common">Aeromonas punctata</name>
    <dbReference type="NCBI Taxonomy" id="648"/>
    <lineage>
        <taxon>Bacteria</taxon>
        <taxon>Pseudomonadati</taxon>
        <taxon>Pseudomonadota</taxon>
        <taxon>Gammaproteobacteria</taxon>
        <taxon>Aeromonadales</taxon>
        <taxon>Aeromonadaceae</taxon>
        <taxon>Aeromonas</taxon>
    </lineage>
</organism>
<gene>
    <name evidence="1" type="ORF">KAM351_29280</name>
</gene>
<name>A0AA37CYS6_AERCA</name>
<sequence length="120" mass="12945">MSEIDKLVSSAALAYLAARGNTFNHLGVQLPLTAELLALAIQNNIVGACLERGGGKQGREDALLMLRHMVTGGELTPLGRLMLDEMNTLFCAEVREMIDRGDDPGIVLAQEREQRLGAAQ</sequence>
<evidence type="ECO:0000313" key="1">
    <source>
        <dbReference type="EMBL" id="GJA64317.1"/>
    </source>
</evidence>
<dbReference type="RefSeq" id="WP_053288453.1">
    <property type="nucleotide sequence ID" value="NZ_AP024402.1"/>
</dbReference>
<comment type="caution">
    <text evidence="1">The sequence shown here is derived from an EMBL/GenBank/DDBJ whole genome shotgun (WGS) entry which is preliminary data.</text>
</comment>
<accession>A0AA37CYS6</accession>
<reference evidence="1" key="1">
    <citation type="submission" date="2021-07" db="EMBL/GenBank/DDBJ databases">
        <title>Draft genome sequence of carbapenem-resistant Aeromonas spp. in Japan.</title>
        <authorList>
            <person name="Maehana S."/>
            <person name="Suzuki M."/>
            <person name="Kitasato H."/>
        </authorList>
    </citation>
    <scope>NUCLEOTIDE SEQUENCE</scope>
    <source>
        <strain evidence="1">KAM351</strain>
    </source>
</reference>